<evidence type="ECO:0000313" key="2">
    <source>
        <dbReference type="Proteomes" id="UP000193719"/>
    </source>
</evidence>
<comment type="caution">
    <text evidence="1">The sequence shown here is derived from an EMBL/GenBank/DDBJ whole genome shotgun (WGS) entry which is preliminary data.</text>
</comment>
<proteinExistence type="predicted"/>
<keyword evidence="2" id="KW-1185">Reference proteome</keyword>
<accession>A0A1Y1UUR6</accession>
<sequence>CLLVCYTKSKEILKILLKYGINIIIKNNNGNTALAEISVSRFDNVIRYLIKKSTRVNISNNEGYTPYY</sequence>
<protein>
    <submittedName>
        <fullName evidence="1">Uncharacterized protein</fullName>
    </submittedName>
</protein>
<name>A0A1Y1UUR6_9FUNG</name>
<dbReference type="SUPFAM" id="SSF48403">
    <property type="entry name" value="Ankyrin repeat"/>
    <property type="match status" value="1"/>
</dbReference>
<dbReference type="Proteomes" id="UP000193719">
    <property type="component" value="Unassembled WGS sequence"/>
</dbReference>
<dbReference type="Pfam" id="PF12796">
    <property type="entry name" value="Ank_2"/>
    <property type="match status" value="1"/>
</dbReference>
<dbReference type="InterPro" id="IPR002110">
    <property type="entry name" value="Ankyrin_rpt"/>
</dbReference>
<dbReference type="InterPro" id="IPR036770">
    <property type="entry name" value="Ankyrin_rpt-contain_sf"/>
</dbReference>
<feature type="non-terminal residue" evidence="1">
    <location>
        <position position="1"/>
    </location>
</feature>
<dbReference type="Gene3D" id="1.25.40.20">
    <property type="entry name" value="Ankyrin repeat-containing domain"/>
    <property type="match status" value="1"/>
</dbReference>
<reference evidence="1 2" key="1">
    <citation type="submission" date="2016-08" db="EMBL/GenBank/DDBJ databases">
        <title>Genomes of anaerobic fungi encode conserved fungal cellulosomes for biomass hydrolysis.</title>
        <authorList>
            <consortium name="DOE Joint Genome Institute"/>
            <person name="Haitjema C.H."/>
            <person name="Gilmore S.P."/>
            <person name="Henske J.K."/>
            <person name="Solomon K.V."/>
            <person name="De Groot R."/>
            <person name="Kuo A."/>
            <person name="Mondo S.J."/>
            <person name="Salamov A.A."/>
            <person name="Labutti K."/>
            <person name="Zhao Z."/>
            <person name="Chiniquy J."/>
            <person name="Barry K."/>
            <person name="Brewer H.M."/>
            <person name="Purvine S.O."/>
            <person name="Wright A.T."/>
            <person name="Boxma B."/>
            <person name="Van Alen T."/>
            <person name="Hackstein J.H."/>
            <person name="Baker S.E."/>
            <person name="Grigoriev I.V."/>
            <person name="O'Malley M.A."/>
        </authorList>
    </citation>
    <scope>NUCLEOTIDE SEQUENCE [LARGE SCALE GENOMIC DNA]</scope>
    <source>
        <strain evidence="2">finn</strain>
    </source>
</reference>
<evidence type="ECO:0000313" key="1">
    <source>
        <dbReference type="EMBL" id="ORX41762.1"/>
    </source>
</evidence>
<gene>
    <name evidence="1" type="ORF">BCR36DRAFT_310022</name>
</gene>
<organism evidence="1 2">
    <name type="scientific">Piromyces finnis</name>
    <dbReference type="NCBI Taxonomy" id="1754191"/>
    <lineage>
        <taxon>Eukaryota</taxon>
        <taxon>Fungi</taxon>
        <taxon>Fungi incertae sedis</taxon>
        <taxon>Chytridiomycota</taxon>
        <taxon>Chytridiomycota incertae sedis</taxon>
        <taxon>Neocallimastigomycetes</taxon>
        <taxon>Neocallimastigales</taxon>
        <taxon>Neocallimastigaceae</taxon>
        <taxon>Piromyces</taxon>
    </lineage>
</organism>
<dbReference type="AlphaFoldDB" id="A0A1Y1UUR6"/>
<reference evidence="1 2" key="2">
    <citation type="submission" date="2016-08" db="EMBL/GenBank/DDBJ databases">
        <title>Pervasive Adenine N6-methylation of Active Genes in Fungi.</title>
        <authorList>
            <consortium name="DOE Joint Genome Institute"/>
            <person name="Mondo S.J."/>
            <person name="Dannebaum R.O."/>
            <person name="Kuo R.C."/>
            <person name="Labutti K."/>
            <person name="Haridas S."/>
            <person name="Kuo A."/>
            <person name="Salamov A."/>
            <person name="Ahrendt S.R."/>
            <person name="Lipzen A."/>
            <person name="Sullivan W."/>
            <person name="Andreopoulos W.B."/>
            <person name="Clum A."/>
            <person name="Lindquist E."/>
            <person name="Daum C."/>
            <person name="Ramamoorthy G.K."/>
            <person name="Gryganskyi A."/>
            <person name="Culley D."/>
            <person name="Magnuson J.K."/>
            <person name="James T.Y."/>
            <person name="O'Malley M.A."/>
            <person name="Stajich J.E."/>
            <person name="Spatafora J.W."/>
            <person name="Visel A."/>
            <person name="Grigoriev I.V."/>
        </authorList>
    </citation>
    <scope>NUCLEOTIDE SEQUENCE [LARGE SCALE GENOMIC DNA]</scope>
    <source>
        <strain evidence="2">finn</strain>
    </source>
</reference>
<dbReference type="EMBL" id="MCFH01000079">
    <property type="protein sequence ID" value="ORX41762.1"/>
    <property type="molecule type" value="Genomic_DNA"/>
</dbReference>